<evidence type="ECO:0000313" key="2">
    <source>
        <dbReference type="Proteomes" id="UP000177117"/>
    </source>
</evidence>
<organism evidence="1 2">
    <name type="scientific">Candidatus Yanofskybacteria bacterium RIFCSPHIGHO2_01_FULL_41_53</name>
    <dbReference type="NCBI Taxonomy" id="1802663"/>
    <lineage>
        <taxon>Bacteria</taxon>
        <taxon>Candidatus Yanofskyibacteriota</taxon>
    </lineage>
</organism>
<proteinExistence type="predicted"/>
<name>A0A1F8EHK7_9BACT</name>
<sequence length="172" mass="19535">MNISRIVAVFGLTAIMLSPVSVFGQVPSPKQWEVSCTMAILAHSDYKYLDFHNIDSTETPQGEKLFKNDLYMLHASSCQFNLKEGKLRILLHRIGKLPTQTQDIYLSKDTPVEIDLTGNFKTVIIIGNVYESTDYPGIGVALKTYETIYERRPEPKVGEDLWQLAVPRREVK</sequence>
<dbReference type="AlphaFoldDB" id="A0A1F8EHK7"/>
<gene>
    <name evidence="1" type="ORF">A2650_01815</name>
</gene>
<protein>
    <submittedName>
        <fullName evidence="1">Uncharacterized protein</fullName>
    </submittedName>
</protein>
<comment type="caution">
    <text evidence="1">The sequence shown here is derived from an EMBL/GenBank/DDBJ whole genome shotgun (WGS) entry which is preliminary data.</text>
</comment>
<reference evidence="1 2" key="1">
    <citation type="journal article" date="2016" name="Nat. Commun.">
        <title>Thousands of microbial genomes shed light on interconnected biogeochemical processes in an aquifer system.</title>
        <authorList>
            <person name="Anantharaman K."/>
            <person name="Brown C.T."/>
            <person name="Hug L.A."/>
            <person name="Sharon I."/>
            <person name="Castelle C.J."/>
            <person name="Probst A.J."/>
            <person name="Thomas B.C."/>
            <person name="Singh A."/>
            <person name="Wilkins M.J."/>
            <person name="Karaoz U."/>
            <person name="Brodie E.L."/>
            <person name="Williams K.H."/>
            <person name="Hubbard S.S."/>
            <person name="Banfield J.F."/>
        </authorList>
    </citation>
    <scope>NUCLEOTIDE SEQUENCE [LARGE SCALE GENOMIC DNA]</scope>
</reference>
<dbReference type="Proteomes" id="UP000177117">
    <property type="component" value="Unassembled WGS sequence"/>
</dbReference>
<evidence type="ECO:0000313" key="1">
    <source>
        <dbReference type="EMBL" id="OGN00332.1"/>
    </source>
</evidence>
<accession>A0A1F8EHK7</accession>
<dbReference type="EMBL" id="MGJD01000023">
    <property type="protein sequence ID" value="OGN00332.1"/>
    <property type="molecule type" value="Genomic_DNA"/>
</dbReference>